<keyword evidence="1" id="KW-0479">Metal-binding</keyword>
<dbReference type="EMBL" id="RWGY01000007">
    <property type="protein sequence ID" value="TVU38197.1"/>
    <property type="molecule type" value="Genomic_DNA"/>
</dbReference>
<organism evidence="5 6">
    <name type="scientific">Eragrostis curvula</name>
    <name type="common">weeping love grass</name>
    <dbReference type="NCBI Taxonomy" id="38414"/>
    <lineage>
        <taxon>Eukaryota</taxon>
        <taxon>Viridiplantae</taxon>
        <taxon>Streptophyta</taxon>
        <taxon>Embryophyta</taxon>
        <taxon>Tracheophyta</taxon>
        <taxon>Spermatophyta</taxon>
        <taxon>Magnoliopsida</taxon>
        <taxon>Liliopsida</taxon>
        <taxon>Poales</taxon>
        <taxon>Poaceae</taxon>
        <taxon>PACMAD clade</taxon>
        <taxon>Chloridoideae</taxon>
        <taxon>Eragrostideae</taxon>
        <taxon>Eragrostidinae</taxon>
        <taxon>Eragrostis</taxon>
    </lineage>
</organism>
<dbReference type="GO" id="GO:0008270">
    <property type="term" value="F:zinc ion binding"/>
    <property type="evidence" value="ECO:0007669"/>
    <property type="project" value="UniProtKB-KW"/>
</dbReference>
<feature type="domain" description="CCHC-type" evidence="4">
    <location>
        <begin position="321"/>
        <end position="338"/>
    </location>
</feature>
<reference evidence="5 6" key="1">
    <citation type="journal article" date="2019" name="Sci. Rep.">
        <title>A high-quality genome of Eragrostis curvula grass provides insights into Poaceae evolution and supports new strategies to enhance forage quality.</title>
        <authorList>
            <person name="Carballo J."/>
            <person name="Santos B.A.C.M."/>
            <person name="Zappacosta D."/>
            <person name="Garbus I."/>
            <person name="Selva J.P."/>
            <person name="Gallo C.A."/>
            <person name="Diaz A."/>
            <person name="Albertini E."/>
            <person name="Caccamo M."/>
            <person name="Echenique V."/>
        </authorList>
    </citation>
    <scope>NUCLEOTIDE SEQUENCE [LARGE SCALE GENOMIC DNA]</scope>
    <source>
        <strain evidence="6">cv. Victoria</strain>
        <tissue evidence="5">Leaf</tissue>
    </source>
</reference>
<feature type="region of interest" description="Disordered" evidence="3">
    <location>
        <begin position="1"/>
        <end position="22"/>
    </location>
</feature>
<feature type="compositionally biased region" description="Acidic residues" evidence="3">
    <location>
        <begin position="471"/>
        <end position="489"/>
    </location>
</feature>
<gene>
    <name evidence="5" type="ORF">EJB05_11553</name>
</gene>
<accession>A0A5J9VRM3</accession>
<dbReference type="Gramene" id="TVU38197">
    <property type="protein sequence ID" value="TVU38197"/>
    <property type="gene ID" value="EJB05_11553"/>
</dbReference>
<feature type="coiled-coil region" evidence="2">
    <location>
        <begin position="137"/>
        <end position="168"/>
    </location>
</feature>
<feature type="non-terminal residue" evidence="5">
    <location>
        <position position="558"/>
    </location>
</feature>
<evidence type="ECO:0000256" key="3">
    <source>
        <dbReference type="SAM" id="MobiDB-lite"/>
    </source>
</evidence>
<feature type="compositionally biased region" description="Low complexity" evidence="3">
    <location>
        <begin position="11"/>
        <end position="22"/>
    </location>
</feature>
<dbReference type="OrthoDB" id="696537at2759"/>
<dbReference type="Gene3D" id="4.10.60.10">
    <property type="entry name" value="Zinc finger, CCHC-type"/>
    <property type="match status" value="1"/>
</dbReference>
<protein>
    <recommendedName>
        <fullName evidence="4">CCHC-type domain-containing protein</fullName>
    </recommendedName>
</protein>
<evidence type="ECO:0000256" key="2">
    <source>
        <dbReference type="SAM" id="Coils"/>
    </source>
</evidence>
<dbReference type="GO" id="GO:0003676">
    <property type="term" value="F:nucleic acid binding"/>
    <property type="evidence" value="ECO:0007669"/>
    <property type="project" value="InterPro"/>
</dbReference>
<comment type="caution">
    <text evidence="5">The sequence shown here is derived from an EMBL/GenBank/DDBJ whole genome shotgun (WGS) entry which is preliminary data.</text>
</comment>
<feature type="region of interest" description="Disordered" evidence="3">
    <location>
        <begin position="419"/>
        <end position="501"/>
    </location>
</feature>
<evidence type="ECO:0000313" key="6">
    <source>
        <dbReference type="Proteomes" id="UP000324897"/>
    </source>
</evidence>
<keyword evidence="2" id="KW-0175">Coiled coil</keyword>
<name>A0A5J9VRM3_9POAL</name>
<evidence type="ECO:0000313" key="5">
    <source>
        <dbReference type="EMBL" id="TVU38197.1"/>
    </source>
</evidence>
<keyword evidence="6" id="KW-1185">Reference proteome</keyword>
<dbReference type="PROSITE" id="PS50158">
    <property type="entry name" value="ZF_CCHC"/>
    <property type="match status" value="2"/>
</dbReference>
<feature type="domain" description="CCHC-type" evidence="4">
    <location>
        <begin position="405"/>
        <end position="420"/>
    </location>
</feature>
<keyword evidence="1" id="KW-0862">Zinc</keyword>
<keyword evidence="1" id="KW-0863">Zinc-finger</keyword>
<evidence type="ECO:0000256" key="1">
    <source>
        <dbReference type="PROSITE-ProRule" id="PRU00047"/>
    </source>
</evidence>
<dbReference type="AlphaFoldDB" id="A0A5J9VRM3"/>
<proteinExistence type="predicted"/>
<dbReference type="InterPro" id="IPR036875">
    <property type="entry name" value="Znf_CCHC_sf"/>
</dbReference>
<dbReference type="SMART" id="SM00343">
    <property type="entry name" value="ZnF_C2HC"/>
    <property type="match status" value="2"/>
</dbReference>
<dbReference type="SUPFAM" id="SSF57756">
    <property type="entry name" value="Retrovirus zinc finger-like domains"/>
    <property type="match status" value="1"/>
</dbReference>
<dbReference type="InterPro" id="IPR001878">
    <property type="entry name" value="Znf_CCHC"/>
</dbReference>
<feature type="compositionally biased region" description="Polar residues" evidence="3">
    <location>
        <begin position="39"/>
        <end position="49"/>
    </location>
</feature>
<feature type="region of interest" description="Disordered" evidence="3">
    <location>
        <begin position="39"/>
        <end position="79"/>
    </location>
</feature>
<feature type="compositionally biased region" description="Basic and acidic residues" evidence="3">
    <location>
        <begin position="430"/>
        <end position="454"/>
    </location>
</feature>
<dbReference type="Proteomes" id="UP000324897">
    <property type="component" value="Chromosome 4"/>
</dbReference>
<sequence>MALKETYGSTEDILLSSESEPEISTFSTSFNVQEVKQSSCEAKNVQSVSPGKPEVPVSQTGSSGFGRTETSPTRNEENDWCRFRPSEESVFSSDSEGEHFMCLMAKGKKKPIKKDESESEDDDLEFNKLSKKDMYKIMKLMKKIEEQELQLEKQEEFLIEKMEELEALTSLQQKNYNLKAQLGVLTSKQVTLQKSHEELLCSNENLIEAHALLEISHEIVLTMVKSYQPHTCNCTSIQMSIDLPCANICCSQVKPSCDEHIIRPSNKLKKIHDKSDKQMFKKKTQIMYLECSSIGHFASKGPSKKIDQTSLSRRQRRLSQRKCFGCMEEGHKIASCPKKGKGVLTSQNRMFRFDKPEVPVSVEKPQDIERCGKGFVSAYNRYMGKCGSTRRQIKDKEKRIKYRICYTCRTKGHIGKHCPKAQVSIPKGSMADDGREMRKKARHDDPNPRVDRKQTAARTKNLPRGTMEIADVVEEEVEETSSDDMEEDDRSSNPLPSPLQDMKMKKRKIMEMVKTTNEHSCNLKNRKFRFGKPEVPVCRSIKRDATWIASKSQCSRKT</sequence>
<evidence type="ECO:0000259" key="4">
    <source>
        <dbReference type="PROSITE" id="PS50158"/>
    </source>
</evidence>